<name>A0A0F9JMP2_9ZZZZ</name>
<gene>
    <name evidence="1" type="ORF">LCGC14_1436080</name>
</gene>
<proteinExistence type="predicted"/>
<evidence type="ECO:0000313" key="1">
    <source>
        <dbReference type="EMBL" id="KKM70903.1"/>
    </source>
</evidence>
<protein>
    <submittedName>
        <fullName evidence="1">Uncharacterized protein</fullName>
    </submittedName>
</protein>
<organism evidence="1">
    <name type="scientific">marine sediment metagenome</name>
    <dbReference type="NCBI Taxonomy" id="412755"/>
    <lineage>
        <taxon>unclassified sequences</taxon>
        <taxon>metagenomes</taxon>
        <taxon>ecological metagenomes</taxon>
    </lineage>
</organism>
<comment type="caution">
    <text evidence="1">The sequence shown here is derived from an EMBL/GenBank/DDBJ whole genome shotgun (WGS) entry which is preliminary data.</text>
</comment>
<dbReference type="AlphaFoldDB" id="A0A0F9JMP2"/>
<sequence>MTTLITPSIVAKEALLVLENTIVMPQLIHRGFSSEYQKIGSTLTIRKPTSFSASAVSGGTARHMNTITESSVQIILDTHLDVSFEVSSQEMALQVKDFSEQFIEPAMIAMADTVDTKILDHFKDVAGHFPVSATPVIADIAELGAVMDVQQVPASGRRLVLHPITKSGYMAVTAFHEANRKGDGGRALREAEIGRVLGFDTFMEQNVLKHTQPIADAAGALDGAFPNGATVATVDAITSGGTVLVDDVVKFTGVDAWFAVSKLATADGTTAIISFDQSNATGADIADNTVTTIQKTHRANLAFHRNFMAMAVAPLPPPLSGINAAVVSSRGLSMRVVFDYDSSIKTNVVSIDMLMGTKTLDQKLAARLTDAR</sequence>
<accession>A0A0F9JMP2</accession>
<dbReference type="EMBL" id="LAZR01009731">
    <property type="protein sequence ID" value="KKM70903.1"/>
    <property type="molecule type" value="Genomic_DNA"/>
</dbReference>
<reference evidence="1" key="1">
    <citation type="journal article" date="2015" name="Nature">
        <title>Complex archaea that bridge the gap between prokaryotes and eukaryotes.</title>
        <authorList>
            <person name="Spang A."/>
            <person name="Saw J.H."/>
            <person name="Jorgensen S.L."/>
            <person name="Zaremba-Niedzwiedzka K."/>
            <person name="Martijn J."/>
            <person name="Lind A.E."/>
            <person name="van Eijk R."/>
            <person name="Schleper C."/>
            <person name="Guy L."/>
            <person name="Ettema T.J."/>
        </authorList>
    </citation>
    <scope>NUCLEOTIDE SEQUENCE</scope>
</reference>